<dbReference type="Proteomes" id="UP001501207">
    <property type="component" value="Unassembled WGS sequence"/>
</dbReference>
<dbReference type="InterPro" id="IPR001130">
    <property type="entry name" value="TatD-like"/>
</dbReference>
<keyword evidence="2" id="KW-0479">Metal-binding</keyword>
<proteinExistence type="inferred from homology"/>
<dbReference type="PROSITE" id="PS01091">
    <property type="entry name" value="TATD_3"/>
    <property type="match status" value="1"/>
</dbReference>
<dbReference type="PANTHER" id="PTHR46124">
    <property type="entry name" value="D-AMINOACYL-TRNA DEACYLASE"/>
    <property type="match status" value="1"/>
</dbReference>
<dbReference type="InterPro" id="IPR018228">
    <property type="entry name" value="DNase_TatD-rel_CS"/>
</dbReference>
<comment type="caution">
    <text evidence="4">The sequence shown here is derived from an EMBL/GenBank/DDBJ whole genome shotgun (WGS) entry which is preliminary data.</text>
</comment>
<dbReference type="Gene3D" id="3.20.20.140">
    <property type="entry name" value="Metal-dependent hydrolases"/>
    <property type="match status" value="1"/>
</dbReference>
<dbReference type="NCBIfam" id="TIGR00010">
    <property type="entry name" value="YchF/TatD family DNA exonuclease"/>
    <property type="match status" value="1"/>
</dbReference>
<evidence type="ECO:0000313" key="4">
    <source>
        <dbReference type="EMBL" id="GAA4310913.1"/>
    </source>
</evidence>
<dbReference type="GO" id="GO:0016787">
    <property type="term" value="F:hydrolase activity"/>
    <property type="evidence" value="ECO:0007669"/>
    <property type="project" value="UniProtKB-KW"/>
</dbReference>
<dbReference type="SUPFAM" id="SSF51556">
    <property type="entry name" value="Metallo-dependent hydrolases"/>
    <property type="match status" value="1"/>
</dbReference>
<dbReference type="PIRSF" id="PIRSF005902">
    <property type="entry name" value="DNase_TatD"/>
    <property type="match status" value="1"/>
</dbReference>
<sequence>MQLIDTHAHLYLETFSADREAVLQRARDNGVQKIFLPNIDGGSIAGMLALEIACPDLCHAMMGLHPCSVDGEVDKALDTVHSWLQRRKFAAVGEIGLDYHWDITWKEQQLLAFRRQADWALEYDLPIVIHSRNATADCIAVLKEKQNGKLRGIFHCFSGTAEEAQQITDLGFLLGIGGVVTFKNAGLDKVVQQLDLRHLVLETDAPYLAPVPYRGKRNESSYLTLIAGKIAALKGTTLEEVAGSTTAQALRLFGYDF</sequence>
<organism evidence="4 5">
    <name type="scientific">Compostibacter hankyongensis</name>
    <dbReference type="NCBI Taxonomy" id="1007089"/>
    <lineage>
        <taxon>Bacteria</taxon>
        <taxon>Pseudomonadati</taxon>
        <taxon>Bacteroidota</taxon>
        <taxon>Chitinophagia</taxon>
        <taxon>Chitinophagales</taxon>
        <taxon>Chitinophagaceae</taxon>
        <taxon>Compostibacter</taxon>
    </lineage>
</organism>
<name>A0ABP8FUE6_9BACT</name>
<evidence type="ECO:0000313" key="5">
    <source>
        <dbReference type="Proteomes" id="UP001501207"/>
    </source>
</evidence>
<protein>
    <submittedName>
        <fullName evidence="4">TatD family hydrolase</fullName>
    </submittedName>
</protein>
<dbReference type="PANTHER" id="PTHR46124:SF4">
    <property type="entry name" value="HYDROLASE TATD"/>
    <property type="match status" value="1"/>
</dbReference>
<gene>
    <name evidence="4" type="ORF">GCM10023143_19740</name>
</gene>
<dbReference type="InterPro" id="IPR032466">
    <property type="entry name" value="Metal_Hydrolase"/>
</dbReference>
<dbReference type="Pfam" id="PF01026">
    <property type="entry name" value="TatD_DNase"/>
    <property type="match status" value="1"/>
</dbReference>
<accession>A0ABP8FUE6</accession>
<evidence type="ECO:0000256" key="3">
    <source>
        <dbReference type="ARBA" id="ARBA00022801"/>
    </source>
</evidence>
<comment type="similarity">
    <text evidence="1">Belongs to the metallo-dependent hydrolases superfamily. TatD-type hydrolase family.</text>
</comment>
<dbReference type="EMBL" id="BAABFN010000004">
    <property type="protein sequence ID" value="GAA4310913.1"/>
    <property type="molecule type" value="Genomic_DNA"/>
</dbReference>
<evidence type="ECO:0000256" key="2">
    <source>
        <dbReference type="ARBA" id="ARBA00022723"/>
    </source>
</evidence>
<dbReference type="InterPro" id="IPR015991">
    <property type="entry name" value="TatD/YcfH-like"/>
</dbReference>
<dbReference type="RefSeq" id="WP_344978738.1">
    <property type="nucleotide sequence ID" value="NZ_BAABFN010000004.1"/>
</dbReference>
<dbReference type="CDD" id="cd01310">
    <property type="entry name" value="TatD_DNAse"/>
    <property type="match status" value="1"/>
</dbReference>
<keyword evidence="5" id="KW-1185">Reference proteome</keyword>
<evidence type="ECO:0000256" key="1">
    <source>
        <dbReference type="ARBA" id="ARBA00009275"/>
    </source>
</evidence>
<reference evidence="5" key="1">
    <citation type="journal article" date="2019" name="Int. J. Syst. Evol. Microbiol.">
        <title>The Global Catalogue of Microorganisms (GCM) 10K type strain sequencing project: providing services to taxonomists for standard genome sequencing and annotation.</title>
        <authorList>
            <consortium name="The Broad Institute Genomics Platform"/>
            <consortium name="The Broad Institute Genome Sequencing Center for Infectious Disease"/>
            <person name="Wu L."/>
            <person name="Ma J."/>
        </authorList>
    </citation>
    <scope>NUCLEOTIDE SEQUENCE [LARGE SCALE GENOMIC DNA]</scope>
    <source>
        <strain evidence="5">JCM 17664</strain>
    </source>
</reference>
<keyword evidence="3 4" id="KW-0378">Hydrolase</keyword>